<dbReference type="RefSeq" id="WP_097131240.1">
    <property type="nucleotide sequence ID" value="NZ_OCNH01000008.1"/>
</dbReference>
<keyword evidence="10" id="KW-1185">Reference proteome</keyword>
<dbReference type="GO" id="GO:0009279">
    <property type="term" value="C:cell outer membrane"/>
    <property type="evidence" value="ECO:0007669"/>
    <property type="project" value="UniProtKB-SubCell"/>
</dbReference>
<dbReference type="InterPro" id="IPR033985">
    <property type="entry name" value="SusD-like_N"/>
</dbReference>
<evidence type="ECO:0000313" key="10">
    <source>
        <dbReference type="Proteomes" id="UP000219452"/>
    </source>
</evidence>
<comment type="similarity">
    <text evidence="2">Belongs to the SusD family.</text>
</comment>
<evidence type="ECO:0000313" key="9">
    <source>
        <dbReference type="EMBL" id="SOD98401.1"/>
    </source>
</evidence>
<evidence type="ECO:0000259" key="8">
    <source>
        <dbReference type="Pfam" id="PF14322"/>
    </source>
</evidence>
<evidence type="ECO:0000256" key="5">
    <source>
        <dbReference type="ARBA" id="ARBA00023237"/>
    </source>
</evidence>
<feature type="domain" description="SusD-like N-terminal" evidence="8">
    <location>
        <begin position="107"/>
        <end position="228"/>
    </location>
</feature>
<evidence type="ECO:0000256" key="4">
    <source>
        <dbReference type="ARBA" id="ARBA00023136"/>
    </source>
</evidence>
<evidence type="ECO:0000256" key="2">
    <source>
        <dbReference type="ARBA" id="ARBA00006275"/>
    </source>
</evidence>
<protein>
    <submittedName>
        <fullName evidence="9">Starch-binding associating with outer membrane</fullName>
    </submittedName>
</protein>
<gene>
    <name evidence="9" type="ORF">SAMN06269250_6066</name>
</gene>
<organism evidence="9 10">
    <name type="scientific">Spirosoma fluviale</name>
    <dbReference type="NCBI Taxonomy" id="1597977"/>
    <lineage>
        <taxon>Bacteria</taxon>
        <taxon>Pseudomonadati</taxon>
        <taxon>Bacteroidota</taxon>
        <taxon>Cytophagia</taxon>
        <taxon>Cytophagales</taxon>
        <taxon>Cytophagaceae</taxon>
        <taxon>Spirosoma</taxon>
    </lineage>
</organism>
<sequence>MNQVINRVAKLLTLSVLLLGSHACKDDFLNRQPIGVFSEEALKTRAGVNGILTGAYAGLNGAMYGNGSSAGADVNSFSNWVFGGITSDDAQKGADVGGSRSDIERYEVTPASTKLDDRWRFCYDGIARCNDVLRLSPLVSGLSELEVKNLTGQAKALRALYYFHGTIVFGRLPWIDETTTDYRQPNERVLWKEMEADLQYAYANLPETFTETGRINKWAAGVLLAKVYVFQKKWTEAKPLLDAIITTGKTTKGLKYALFARYHDNFRIGTQGSATDTEVVLDANYSANDNSKGFNGGLGENLNFPHGGLSSQPAGCCGYFQPSQDFVNAHRTDANGLPLPDTYNQFEVKNDQGLESSQPFTPDAGNLDPRLDWSVGRRGIPYLDWGLHPGKTWVRDQTYAGTFSPKKNVYYKTDEMAGLVDPDRRTSANNFRILRFAEVLLMAAETEIELNNLEKGREYVNQVRRRVANPDGFVKGTDGNPAANYVISEYKTPWTDRESALKAMRFERRLELGMEGQRFFDLVRWGVAKEVLNKYLAYEVTKRSNLRGATFKDQNVVFPVPQRQIDATKRPDGTPTLTQNQGY</sequence>
<dbReference type="OrthoDB" id="9792139at2"/>
<evidence type="ECO:0000259" key="7">
    <source>
        <dbReference type="Pfam" id="PF07980"/>
    </source>
</evidence>
<dbReference type="AlphaFoldDB" id="A0A286GS57"/>
<feature type="region of interest" description="Disordered" evidence="6">
    <location>
        <begin position="564"/>
        <end position="583"/>
    </location>
</feature>
<feature type="domain" description="RagB/SusD" evidence="7">
    <location>
        <begin position="277"/>
        <end position="583"/>
    </location>
</feature>
<evidence type="ECO:0000256" key="1">
    <source>
        <dbReference type="ARBA" id="ARBA00004442"/>
    </source>
</evidence>
<keyword evidence="4" id="KW-0472">Membrane</keyword>
<accession>A0A286GS57</accession>
<dbReference type="Proteomes" id="UP000219452">
    <property type="component" value="Unassembled WGS sequence"/>
</dbReference>
<keyword evidence="5" id="KW-0998">Cell outer membrane</keyword>
<reference evidence="10" key="1">
    <citation type="submission" date="2017-09" db="EMBL/GenBank/DDBJ databases">
        <authorList>
            <person name="Varghese N."/>
            <person name="Submissions S."/>
        </authorList>
    </citation>
    <scope>NUCLEOTIDE SEQUENCE [LARGE SCALE GENOMIC DNA]</scope>
    <source>
        <strain evidence="10">DSM 29961</strain>
    </source>
</reference>
<evidence type="ECO:0000256" key="6">
    <source>
        <dbReference type="SAM" id="MobiDB-lite"/>
    </source>
</evidence>
<name>A0A286GS57_9BACT</name>
<dbReference type="Pfam" id="PF07980">
    <property type="entry name" value="SusD_RagB"/>
    <property type="match status" value="1"/>
</dbReference>
<dbReference type="SUPFAM" id="SSF48452">
    <property type="entry name" value="TPR-like"/>
    <property type="match status" value="1"/>
</dbReference>
<dbReference type="Pfam" id="PF14322">
    <property type="entry name" value="SusD-like_3"/>
    <property type="match status" value="1"/>
</dbReference>
<dbReference type="InterPro" id="IPR011990">
    <property type="entry name" value="TPR-like_helical_dom_sf"/>
</dbReference>
<dbReference type="EMBL" id="OCNH01000008">
    <property type="protein sequence ID" value="SOD98401.1"/>
    <property type="molecule type" value="Genomic_DNA"/>
</dbReference>
<dbReference type="Gene3D" id="1.25.40.390">
    <property type="match status" value="1"/>
</dbReference>
<dbReference type="InterPro" id="IPR012944">
    <property type="entry name" value="SusD_RagB_dom"/>
</dbReference>
<keyword evidence="3" id="KW-0732">Signal</keyword>
<comment type="subcellular location">
    <subcellularLocation>
        <location evidence="1">Cell outer membrane</location>
    </subcellularLocation>
</comment>
<evidence type="ECO:0000256" key="3">
    <source>
        <dbReference type="ARBA" id="ARBA00022729"/>
    </source>
</evidence>
<proteinExistence type="inferred from homology"/>